<keyword evidence="3" id="KW-0804">Transcription</keyword>
<dbReference type="InterPro" id="IPR037923">
    <property type="entry name" value="HTH-like"/>
</dbReference>
<dbReference type="SUPFAM" id="SSF51215">
    <property type="entry name" value="Regulatory protein AraC"/>
    <property type="match status" value="1"/>
</dbReference>
<dbReference type="SUPFAM" id="SSF46689">
    <property type="entry name" value="Homeodomain-like"/>
    <property type="match status" value="2"/>
</dbReference>
<organism evidence="5 6">
    <name type="scientific">Ruminiclostridium cellobioparum subsp. termitidis CT1112</name>
    <dbReference type="NCBI Taxonomy" id="1195236"/>
    <lineage>
        <taxon>Bacteria</taxon>
        <taxon>Bacillati</taxon>
        <taxon>Bacillota</taxon>
        <taxon>Clostridia</taxon>
        <taxon>Eubacteriales</taxon>
        <taxon>Oscillospiraceae</taxon>
        <taxon>Ruminiclostridium</taxon>
    </lineage>
</organism>
<protein>
    <submittedName>
        <fullName evidence="5">AraC family transcriptional regulator</fullName>
    </submittedName>
</protein>
<sequence length="397" mass="45091">MNQIENINYTSILKYGTIVYDGFDSAINDIDNCGCRPGCSVHQVTVNIKDIYSLCRHEGKVAMDIVSGLALLYLTVSPEEKGCFYLLDKPIVLNPGVYYNIISLYGSCCCILACSGQGEKVQVPAPIEGPLGMSSKINISKIHTLFYQEKEKGFNFKGEAHDFLELTYIDKGRMYTSIDGSTIQVGQGEVVFYGRDQFHSQWSDNDQTVSFITLTFDMDLSAPVLFNKSHAVDNDMKALLQKIIFERENNSLYSEDLILCYLKEFIIKLVRNLLLEKVITQQDSDIRSRIDNTIIDKCLDYIDKHIETRVSVPDIARSIPISPSYLSLIFKKKMGITVIDYINNLRLEKSKDLINTSSLNFSQISEKLGYSSIHYFSRQFKLKYGISPSEYARSIKR</sequence>
<dbReference type="Gene3D" id="1.10.10.60">
    <property type="entry name" value="Homeodomain-like"/>
    <property type="match status" value="2"/>
</dbReference>
<proteinExistence type="predicted"/>
<dbReference type="STRING" id="1195236.CTER_3217"/>
<evidence type="ECO:0000256" key="3">
    <source>
        <dbReference type="ARBA" id="ARBA00023163"/>
    </source>
</evidence>
<dbReference type="InterPro" id="IPR003313">
    <property type="entry name" value="AraC-bd"/>
</dbReference>
<dbReference type="EMBL" id="AORV01000044">
    <property type="protein sequence ID" value="EMS70985.1"/>
    <property type="molecule type" value="Genomic_DNA"/>
</dbReference>
<dbReference type="eggNOG" id="COG2207">
    <property type="taxonomic scope" value="Bacteria"/>
</dbReference>
<feature type="domain" description="HTH araC/xylS-type" evidence="4">
    <location>
        <begin position="296"/>
        <end position="394"/>
    </location>
</feature>
<keyword evidence="2" id="KW-0238">DNA-binding</keyword>
<dbReference type="Gene3D" id="2.60.120.10">
    <property type="entry name" value="Jelly Rolls"/>
    <property type="match status" value="1"/>
</dbReference>
<gene>
    <name evidence="5" type="ORF">CTER_3217</name>
</gene>
<dbReference type="PROSITE" id="PS00041">
    <property type="entry name" value="HTH_ARAC_FAMILY_1"/>
    <property type="match status" value="1"/>
</dbReference>
<dbReference type="GO" id="GO:0043565">
    <property type="term" value="F:sequence-specific DNA binding"/>
    <property type="evidence" value="ECO:0007669"/>
    <property type="project" value="InterPro"/>
</dbReference>
<dbReference type="Pfam" id="PF12833">
    <property type="entry name" value="HTH_18"/>
    <property type="match status" value="1"/>
</dbReference>
<dbReference type="PATRIC" id="fig|1195236.3.peg.3441"/>
<evidence type="ECO:0000256" key="2">
    <source>
        <dbReference type="ARBA" id="ARBA00023125"/>
    </source>
</evidence>
<evidence type="ECO:0000313" key="6">
    <source>
        <dbReference type="Proteomes" id="UP000014155"/>
    </source>
</evidence>
<dbReference type="InterPro" id="IPR014710">
    <property type="entry name" value="RmlC-like_jellyroll"/>
</dbReference>
<accession>S0FH54</accession>
<dbReference type="PROSITE" id="PS01124">
    <property type="entry name" value="HTH_ARAC_FAMILY_2"/>
    <property type="match status" value="1"/>
</dbReference>
<dbReference type="InterPro" id="IPR018062">
    <property type="entry name" value="HTH_AraC-typ_CS"/>
</dbReference>
<evidence type="ECO:0000256" key="1">
    <source>
        <dbReference type="ARBA" id="ARBA00023015"/>
    </source>
</evidence>
<dbReference type="InterPro" id="IPR009057">
    <property type="entry name" value="Homeodomain-like_sf"/>
</dbReference>
<dbReference type="Proteomes" id="UP000014155">
    <property type="component" value="Unassembled WGS sequence"/>
</dbReference>
<dbReference type="RefSeq" id="WP_004627229.1">
    <property type="nucleotide sequence ID" value="NZ_AORV01000044.1"/>
</dbReference>
<keyword evidence="6" id="KW-1185">Reference proteome</keyword>
<dbReference type="PRINTS" id="PR00032">
    <property type="entry name" value="HTHARAC"/>
</dbReference>
<name>S0FH54_RUMCE</name>
<reference evidence="5 6" key="1">
    <citation type="journal article" date="2013" name="Genome Announc.">
        <title>Draft Genome Sequence of the Cellulolytic, Mesophilic, Anaerobic Bacterium Clostridium termitidis Strain CT1112 (DSM 5398).</title>
        <authorList>
            <person name="Lal S."/>
            <person name="Ramachandran U."/>
            <person name="Zhang X."/>
            <person name="Munir R."/>
            <person name="Sparling R."/>
            <person name="Levin D.B."/>
        </authorList>
    </citation>
    <scope>NUCLEOTIDE SEQUENCE [LARGE SCALE GENOMIC DNA]</scope>
    <source>
        <strain evidence="5 6">CT1112</strain>
    </source>
</reference>
<dbReference type="AlphaFoldDB" id="S0FH54"/>
<evidence type="ECO:0000259" key="4">
    <source>
        <dbReference type="PROSITE" id="PS01124"/>
    </source>
</evidence>
<dbReference type="PANTHER" id="PTHR43280">
    <property type="entry name" value="ARAC-FAMILY TRANSCRIPTIONAL REGULATOR"/>
    <property type="match status" value="1"/>
</dbReference>
<dbReference type="SMART" id="SM00342">
    <property type="entry name" value="HTH_ARAC"/>
    <property type="match status" value="1"/>
</dbReference>
<dbReference type="InterPro" id="IPR020449">
    <property type="entry name" value="Tscrpt_reg_AraC-type_HTH"/>
</dbReference>
<evidence type="ECO:0000313" key="5">
    <source>
        <dbReference type="EMBL" id="EMS70985.1"/>
    </source>
</evidence>
<dbReference type="PANTHER" id="PTHR43280:SF2">
    <property type="entry name" value="HTH-TYPE TRANSCRIPTIONAL REGULATOR EXSA"/>
    <property type="match status" value="1"/>
</dbReference>
<comment type="caution">
    <text evidence="5">The sequence shown here is derived from an EMBL/GenBank/DDBJ whole genome shotgun (WGS) entry which is preliminary data.</text>
</comment>
<dbReference type="Pfam" id="PF02311">
    <property type="entry name" value="AraC_binding"/>
    <property type="match status" value="1"/>
</dbReference>
<keyword evidence="1" id="KW-0805">Transcription regulation</keyword>
<dbReference type="GO" id="GO:0003700">
    <property type="term" value="F:DNA-binding transcription factor activity"/>
    <property type="evidence" value="ECO:0007669"/>
    <property type="project" value="InterPro"/>
</dbReference>
<dbReference type="InterPro" id="IPR018060">
    <property type="entry name" value="HTH_AraC"/>
</dbReference>